<evidence type="ECO:0000256" key="1">
    <source>
        <dbReference type="SAM" id="Phobius"/>
    </source>
</evidence>
<dbReference type="GO" id="GO:0005886">
    <property type="term" value="C:plasma membrane"/>
    <property type="evidence" value="ECO:0007669"/>
    <property type="project" value="TreeGrafter"/>
</dbReference>
<keyword evidence="3" id="KW-1185">Reference proteome</keyword>
<sequence length="180" mass="20446">MFFLQKELRCKPSQFTISNLISSTLYCLKVQAFSELYNKSSAFSNVTCIKTAKGESSPLIPLFISLGVVFIICVFIVIFCAWRKINYVFFPKCKPPRVIDIETFGEKDLNILYFPTAEEQTDKCMVINSSVALPCTVNLDDVRFDRELEQISQDSGNYFIDDIIISGDNDSRQSSELITV</sequence>
<dbReference type="InterPro" id="IPR013783">
    <property type="entry name" value="Ig-like_fold"/>
</dbReference>
<reference evidence="4" key="1">
    <citation type="submission" date="2025-08" db="UniProtKB">
        <authorList>
            <consortium name="RefSeq"/>
        </authorList>
    </citation>
    <scope>IDENTIFICATION</scope>
    <source>
        <tissue evidence="4">Skeletal muscle</tissue>
    </source>
</reference>
<dbReference type="InterPro" id="IPR036116">
    <property type="entry name" value="FN3_sf"/>
</dbReference>
<dbReference type="PANTHER" id="PTHR20859:SF54">
    <property type="entry name" value="INTERFERON ALPHA_BETA RECEPTOR 1"/>
    <property type="match status" value="1"/>
</dbReference>
<evidence type="ECO:0000313" key="3">
    <source>
        <dbReference type="Proteomes" id="UP000504617"/>
    </source>
</evidence>
<dbReference type="Gene3D" id="2.60.40.10">
    <property type="entry name" value="Immunoglobulins"/>
    <property type="match status" value="1"/>
</dbReference>
<dbReference type="SUPFAM" id="SSF49265">
    <property type="entry name" value="Fibronectin type III"/>
    <property type="match status" value="1"/>
</dbReference>
<dbReference type="PROSITE" id="PS50853">
    <property type="entry name" value="FN3"/>
    <property type="match status" value="1"/>
</dbReference>
<keyword evidence="1" id="KW-0812">Transmembrane</keyword>
<evidence type="ECO:0000313" key="4">
    <source>
        <dbReference type="RefSeq" id="XP_013919041.1"/>
    </source>
</evidence>
<dbReference type="GeneID" id="106546650"/>
<dbReference type="InterPro" id="IPR050650">
    <property type="entry name" value="Type-II_Cytokine-TF_Rcpt"/>
</dbReference>
<dbReference type="InterPro" id="IPR015373">
    <property type="entry name" value="Interferon/interleukin_rcp_dom"/>
</dbReference>
<organism evidence="3 4">
    <name type="scientific">Thamnophis sirtalis</name>
    <dbReference type="NCBI Taxonomy" id="35019"/>
    <lineage>
        <taxon>Eukaryota</taxon>
        <taxon>Metazoa</taxon>
        <taxon>Chordata</taxon>
        <taxon>Craniata</taxon>
        <taxon>Vertebrata</taxon>
        <taxon>Euteleostomi</taxon>
        <taxon>Lepidosauria</taxon>
        <taxon>Squamata</taxon>
        <taxon>Bifurcata</taxon>
        <taxon>Unidentata</taxon>
        <taxon>Episquamata</taxon>
        <taxon>Toxicofera</taxon>
        <taxon>Serpentes</taxon>
        <taxon>Colubroidea</taxon>
        <taxon>Colubridae</taxon>
        <taxon>Natricinae</taxon>
        <taxon>Thamnophis</taxon>
    </lineage>
</organism>
<feature type="domain" description="Fibronectin type-III" evidence="2">
    <location>
        <begin position="1"/>
        <end position="54"/>
    </location>
</feature>
<name>A0A6I9XYV9_9SAUR</name>
<accession>A0A6I9XYV9</accession>
<dbReference type="RefSeq" id="XP_013919041.1">
    <property type="nucleotide sequence ID" value="XM_014063566.1"/>
</dbReference>
<gene>
    <name evidence="4" type="primary">LOC106546650</name>
</gene>
<dbReference type="OrthoDB" id="9944680at2759"/>
<feature type="transmembrane region" description="Helical" evidence="1">
    <location>
        <begin position="59"/>
        <end position="82"/>
    </location>
</feature>
<dbReference type="PANTHER" id="PTHR20859">
    <property type="entry name" value="INTERFERON/INTERLEUKIN RECEPTOR"/>
    <property type="match status" value="1"/>
</dbReference>
<dbReference type="GO" id="GO:0004905">
    <property type="term" value="F:type I interferon receptor activity"/>
    <property type="evidence" value="ECO:0007669"/>
    <property type="project" value="TreeGrafter"/>
</dbReference>
<proteinExistence type="predicted"/>
<dbReference type="Proteomes" id="UP000504617">
    <property type="component" value="Unplaced"/>
</dbReference>
<keyword evidence="1" id="KW-0472">Membrane</keyword>
<dbReference type="Pfam" id="PF09294">
    <property type="entry name" value="Interfer-bind"/>
    <property type="match status" value="1"/>
</dbReference>
<evidence type="ECO:0000259" key="2">
    <source>
        <dbReference type="PROSITE" id="PS50853"/>
    </source>
</evidence>
<keyword evidence="1" id="KW-1133">Transmembrane helix</keyword>
<dbReference type="AlphaFoldDB" id="A0A6I9XYV9"/>
<protein>
    <submittedName>
        <fullName evidence="4">Interferon alpha/beta receptor 1-like</fullName>
    </submittedName>
</protein>
<dbReference type="KEGG" id="tsr:106546650"/>
<dbReference type="InterPro" id="IPR003961">
    <property type="entry name" value="FN3_dom"/>
</dbReference>